<feature type="chain" id="PRO_5032512035" description="Secreted protein" evidence="1">
    <location>
        <begin position="29"/>
        <end position="112"/>
    </location>
</feature>
<feature type="signal peptide" evidence="1">
    <location>
        <begin position="1"/>
        <end position="28"/>
    </location>
</feature>
<comment type="caution">
    <text evidence="2">The sequence shown here is derived from an EMBL/GenBank/DDBJ whole genome shotgun (WGS) entry which is preliminary data.</text>
</comment>
<protein>
    <recommendedName>
        <fullName evidence="4">Secreted protein</fullName>
    </recommendedName>
</protein>
<evidence type="ECO:0000313" key="2">
    <source>
        <dbReference type="EMBL" id="NML24543.1"/>
    </source>
</evidence>
<name>A0A848G273_9RHOO</name>
<accession>A0A848G273</accession>
<organism evidence="2 3">
    <name type="scientific">Zoogloea dura</name>
    <dbReference type="NCBI Taxonomy" id="2728840"/>
    <lineage>
        <taxon>Bacteria</taxon>
        <taxon>Pseudomonadati</taxon>
        <taxon>Pseudomonadota</taxon>
        <taxon>Betaproteobacteria</taxon>
        <taxon>Rhodocyclales</taxon>
        <taxon>Zoogloeaceae</taxon>
        <taxon>Zoogloea</taxon>
    </lineage>
</organism>
<evidence type="ECO:0000313" key="3">
    <source>
        <dbReference type="Proteomes" id="UP000580043"/>
    </source>
</evidence>
<gene>
    <name evidence="2" type="ORF">HHL15_02205</name>
</gene>
<evidence type="ECO:0008006" key="4">
    <source>
        <dbReference type="Google" id="ProtNLM"/>
    </source>
</evidence>
<keyword evidence="1" id="KW-0732">Signal</keyword>
<sequence length="112" mass="12067">MMFLKWRARRILPLVVLACLGVSWEAGAYCTTRERIQLRNEGVPPLEIDRLCAAPPQQGVAPAVPFPQQMPRPRFASMCVTNAGPCPMAVAMPVGASCACYTPWGAVPGVAQ</sequence>
<keyword evidence="3" id="KW-1185">Reference proteome</keyword>
<dbReference type="RefSeq" id="WP_169144162.1">
    <property type="nucleotide sequence ID" value="NZ_JABBGA010000001.1"/>
</dbReference>
<dbReference type="AlphaFoldDB" id="A0A848G273"/>
<reference evidence="2 3" key="1">
    <citation type="submission" date="2020-04" db="EMBL/GenBank/DDBJ databases">
        <title>Zoogloea sp. G-4-1-14 isolated from soil.</title>
        <authorList>
            <person name="Dahal R.H."/>
        </authorList>
    </citation>
    <scope>NUCLEOTIDE SEQUENCE [LARGE SCALE GENOMIC DNA]</scope>
    <source>
        <strain evidence="2 3">G-4-1-14</strain>
    </source>
</reference>
<dbReference type="EMBL" id="JABBGA010000001">
    <property type="protein sequence ID" value="NML24543.1"/>
    <property type="molecule type" value="Genomic_DNA"/>
</dbReference>
<evidence type="ECO:0000256" key="1">
    <source>
        <dbReference type="SAM" id="SignalP"/>
    </source>
</evidence>
<dbReference type="Proteomes" id="UP000580043">
    <property type="component" value="Unassembled WGS sequence"/>
</dbReference>
<proteinExistence type="predicted"/>